<sequence>MFRPLDKRSTPISNPYSSSTLLAQGAKLQLNPCWMRLLGEIQRGSIRQHGPQVANASDSLNYPTLHERLFMSDRDLHVPVSDSMYCGVRNGEPHTGRSGKCGRASKVNGSMMFPPKQRGMKHWAPEYLKLEYSFHKQHQFHYELHRSQLGRRITIASRFAASVTSSPSCKLLEGVSMRRVIFCSRNRSSLVSMFRLMFGREKFAVGMPPARPEQQSALFQKMNAACCGAIPLQICPAFASALCPPTTSNTSYTSRCAWRGPLNFVRRVGGRLSVMVMDGEPASRLYWTYWSTFWIHEEREIWIKLAVLNPAYQYFVPLIQSCSPIQSCARSMQRRSQFAAIFQKLILEPWA</sequence>
<dbReference type="VEuPathDB" id="FungiDB:HCDG_01644"/>
<dbReference type="HOGENOM" id="CLU_789803_0_0_1"/>
<dbReference type="AlphaFoldDB" id="C6H883"/>
<reference evidence="2" key="1">
    <citation type="submission" date="2009-05" db="EMBL/GenBank/DDBJ databases">
        <title>The genome sequence of Ajellomyces capsulatus strain H143.</title>
        <authorList>
            <person name="Champion M."/>
            <person name="Cuomo C.A."/>
            <person name="Ma L.-J."/>
            <person name="Henn M.R."/>
            <person name="Sil A."/>
            <person name="Goldman B."/>
            <person name="Young S.K."/>
            <person name="Kodira C.D."/>
            <person name="Zeng Q."/>
            <person name="Koehrsen M."/>
            <person name="Alvarado L."/>
            <person name="Berlin A.M."/>
            <person name="Borenstein D."/>
            <person name="Chen Z."/>
            <person name="Engels R."/>
            <person name="Freedman E."/>
            <person name="Gellesch M."/>
            <person name="Goldberg J."/>
            <person name="Griggs A."/>
            <person name="Gujja S."/>
            <person name="Heiman D.I."/>
            <person name="Hepburn T.A."/>
            <person name="Howarth C."/>
            <person name="Jen D."/>
            <person name="Larson L."/>
            <person name="Lewis B."/>
            <person name="Mehta T."/>
            <person name="Park D."/>
            <person name="Pearson M."/>
            <person name="Roberts A."/>
            <person name="Saif S."/>
            <person name="Shea T.D."/>
            <person name="Shenoy N."/>
            <person name="Sisk P."/>
            <person name="Stolte C."/>
            <person name="Sykes S."/>
            <person name="Walk T."/>
            <person name="White J."/>
            <person name="Yandava C."/>
            <person name="Klein B."/>
            <person name="McEwen J.G."/>
            <person name="Puccia R."/>
            <person name="Goldman G.H."/>
            <person name="Felipe M.S."/>
            <person name="Nino-Vega G."/>
            <person name="San-Blas G."/>
            <person name="Taylor J.W."/>
            <person name="Mendoza L."/>
            <person name="Galagan J.E."/>
            <person name="Nusbaum C."/>
            <person name="Birren B.W."/>
        </authorList>
    </citation>
    <scope>NUCLEOTIDE SEQUENCE [LARGE SCALE GENOMIC DNA]</scope>
    <source>
        <strain evidence="2">H143</strain>
    </source>
</reference>
<dbReference type="EMBL" id="GG692420">
    <property type="protein sequence ID" value="EER43614.1"/>
    <property type="molecule type" value="Genomic_DNA"/>
</dbReference>
<evidence type="ECO:0000313" key="2">
    <source>
        <dbReference type="Proteomes" id="UP000002624"/>
    </source>
</evidence>
<dbReference type="OMA" id="FWIHEER"/>
<organism evidence="1 2">
    <name type="scientific">Ajellomyces capsulatus (strain H143)</name>
    <name type="common">Darling's disease fungus</name>
    <name type="synonym">Histoplasma capsulatum</name>
    <dbReference type="NCBI Taxonomy" id="544712"/>
    <lineage>
        <taxon>Eukaryota</taxon>
        <taxon>Fungi</taxon>
        <taxon>Dikarya</taxon>
        <taxon>Ascomycota</taxon>
        <taxon>Pezizomycotina</taxon>
        <taxon>Eurotiomycetes</taxon>
        <taxon>Eurotiomycetidae</taxon>
        <taxon>Onygenales</taxon>
        <taxon>Ajellomycetaceae</taxon>
        <taxon>Histoplasma</taxon>
    </lineage>
</organism>
<dbReference type="Proteomes" id="UP000002624">
    <property type="component" value="Unassembled WGS sequence"/>
</dbReference>
<protein>
    <submittedName>
        <fullName evidence="1">Uncharacterized protein</fullName>
    </submittedName>
</protein>
<name>C6H883_AJECH</name>
<accession>C6H883</accession>
<proteinExistence type="predicted"/>
<evidence type="ECO:0000313" key="1">
    <source>
        <dbReference type="EMBL" id="EER43614.1"/>
    </source>
</evidence>
<gene>
    <name evidence="1" type="ORF">HCDG_01644</name>
</gene>